<dbReference type="Gene3D" id="3.90.176.10">
    <property type="entry name" value="Toxin ADP-ribosyltransferase, Chain A, domain 1"/>
    <property type="match status" value="1"/>
</dbReference>
<name>A0ABW2EB24_9ACTN</name>
<evidence type="ECO:0000313" key="1">
    <source>
        <dbReference type="EMBL" id="MFC7017309.1"/>
    </source>
</evidence>
<sequence>MSAAQTATGDRRQRRYVPHFAIQGTSPGRAATAQDRLRLWQTYGEDLRQTIDTLVSRLAPAASRQSDLRYETLSRLTDLAALHLYLTQEWPGVDAAMQNRATDATQALVRCVKAGLLRLPAYRGAAVARPRGLGDAVDRYRSDPLVVDQGFWAVSTEIEAFRGHGGAVRVWSLTGRQTQLVDPDRNRLVFLPGTRFKVLKVTHGSSPVVLMRELFPGEPAVPDLKGTAGANVKWLDDTTIAELERVQATAVLGPLERAPGVVPQECIDMVRSV</sequence>
<protein>
    <recommendedName>
        <fullName evidence="3">NAD(+)--protein-arginine ADP-ribosyltransferase</fullName>
    </recommendedName>
</protein>
<dbReference type="Proteomes" id="UP001596409">
    <property type="component" value="Unassembled WGS sequence"/>
</dbReference>
<dbReference type="EMBL" id="JBHSYM010000096">
    <property type="protein sequence ID" value="MFC7017309.1"/>
    <property type="molecule type" value="Genomic_DNA"/>
</dbReference>
<proteinExistence type="predicted"/>
<evidence type="ECO:0000313" key="2">
    <source>
        <dbReference type="Proteomes" id="UP001596409"/>
    </source>
</evidence>
<keyword evidence="2" id="KW-1185">Reference proteome</keyword>
<reference evidence="2" key="1">
    <citation type="journal article" date="2019" name="Int. J. Syst. Evol. Microbiol.">
        <title>The Global Catalogue of Microorganisms (GCM) 10K type strain sequencing project: providing services to taxonomists for standard genome sequencing and annotation.</title>
        <authorList>
            <consortium name="The Broad Institute Genomics Platform"/>
            <consortium name="The Broad Institute Genome Sequencing Center for Infectious Disease"/>
            <person name="Wu L."/>
            <person name="Ma J."/>
        </authorList>
    </citation>
    <scope>NUCLEOTIDE SEQUENCE [LARGE SCALE GENOMIC DNA]</scope>
    <source>
        <strain evidence="2">JCM 4855</strain>
    </source>
</reference>
<organism evidence="1 2">
    <name type="scientific">Streptomyces viridiviolaceus</name>
    <dbReference type="NCBI Taxonomy" id="68282"/>
    <lineage>
        <taxon>Bacteria</taxon>
        <taxon>Bacillati</taxon>
        <taxon>Actinomycetota</taxon>
        <taxon>Actinomycetes</taxon>
        <taxon>Kitasatosporales</taxon>
        <taxon>Streptomycetaceae</taxon>
        <taxon>Streptomyces</taxon>
    </lineage>
</organism>
<accession>A0ABW2EB24</accession>
<comment type="caution">
    <text evidence="1">The sequence shown here is derived from an EMBL/GenBank/DDBJ whole genome shotgun (WGS) entry which is preliminary data.</text>
</comment>
<evidence type="ECO:0008006" key="3">
    <source>
        <dbReference type="Google" id="ProtNLM"/>
    </source>
</evidence>
<dbReference type="RefSeq" id="WP_189880795.1">
    <property type="nucleotide sequence ID" value="NZ_BMWA01000052.1"/>
</dbReference>
<gene>
    <name evidence="1" type="ORF">ACFQMH_37620</name>
</gene>